<dbReference type="InterPro" id="IPR041246">
    <property type="entry name" value="Bact_MG10"/>
</dbReference>
<protein>
    <submittedName>
        <fullName evidence="4">A-macroglobulin complement component</fullName>
    </submittedName>
</protein>
<dbReference type="SUPFAM" id="SSF48239">
    <property type="entry name" value="Terpenoid cyclases/Protein prenyltransferases"/>
    <property type="match status" value="1"/>
</dbReference>
<dbReference type="AlphaFoldDB" id="A0A444JEN8"/>
<dbReference type="InterPro" id="IPR011626">
    <property type="entry name" value="Alpha-macroglobulin_TED"/>
</dbReference>
<dbReference type="Proteomes" id="UP000288892">
    <property type="component" value="Unassembled WGS sequence"/>
</dbReference>
<proteinExistence type="predicted"/>
<keyword evidence="5" id="KW-1185">Reference proteome</keyword>
<accession>A0A444JEN8</accession>
<dbReference type="EMBL" id="MTKS01000127">
    <property type="protein sequence ID" value="RWX51488.1"/>
    <property type="molecule type" value="Genomic_DNA"/>
</dbReference>
<evidence type="ECO:0000259" key="2">
    <source>
        <dbReference type="Pfam" id="PF07678"/>
    </source>
</evidence>
<evidence type="ECO:0000259" key="3">
    <source>
        <dbReference type="Pfam" id="PF17973"/>
    </source>
</evidence>
<feature type="domain" description="Bacterial alpha-2-macroglobulin MG10" evidence="3">
    <location>
        <begin position="349"/>
        <end position="483"/>
    </location>
</feature>
<evidence type="ECO:0000256" key="1">
    <source>
        <dbReference type="SAM" id="MobiDB-lite"/>
    </source>
</evidence>
<dbReference type="GO" id="GO:0004866">
    <property type="term" value="F:endopeptidase inhibitor activity"/>
    <property type="evidence" value="ECO:0007669"/>
    <property type="project" value="TreeGrafter"/>
</dbReference>
<dbReference type="InterPro" id="IPR008930">
    <property type="entry name" value="Terpenoid_cyclase/PrenylTrfase"/>
</dbReference>
<comment type="caution">
    <text evidence="4">The sequence shown here is derived from an EMBL/GenBank/DDBJ whole genome shotgun (WGS) entry which is preliminary data.</text>
</comment>
<gene>
    <name evidence="4" type="ORF">VU01_11271</name>
</gene>
<feature type="domain" description="Alpha-macroglobulin-like TED" evidence="2">
    <location>
        <begin position="17"/>
        <end position="87"/>
    </location>
</feature>
<evidence type="ECO:0000313" key="4">
    <source>
        <dbReference type="EMBL" id="RWX51488.1"/>
    </source>
</evidence>
<evidence type="ECO:0000313" key="5">
    <source>
        <dbReference type="Proteomes" id="UP000288892"/>
    </source>
</evidence>
<name>A0A444JEN8_9BACT</name>
<dbReference type="Pfam" id="PF07678">
    <property type="entry name" value="TED_complement"/>
    <property type="match status" value="1"/>
</dbReference>
<dbReference type="Pfam" id="PF17973">
    <property type="entry name" value="bMG10"/>
    <property type="match status" value="1"/>
</dbReference>
<dbReference type="PANTHER" id="PTHR40094">
    <property type="entry name" value="ALPHA-2-MACROGLOBULIN HOMOLOG"/>
    <property type="match status" value="1"/>
</dbReference>
<dbReference type="InterPro" id="IPR051802">
    <property type="entry name" value="YfhM-like"/>
</dbReference>
<organism evidence="4 5">
    <name type="scientific">Candidatus Electrothrix marina</name>
    <dbReference type="NCBI Taxonomy" id="1859130"/>
    <lineage>
        <taxon>Bacteria</taxon>
        <taxon>Pseudomonadati</taxon>
        <taxon>Thermodesulfobacteriota</taxon>
        <taxon>Desulfobulbia</taxon>
        <taxon>Desulfobulbales</taxon>
        <taxon>Desulfobulbaceae</taxon>
        <taxon>Candidatus Electrothrix</taxon>
    </lineage>
</organism>
<sequence length="499" mass="55429">MLSANILAERFAAPVDKELPGRVQEAIDRILQKQLGEGSFSLWSDSGDVAPWLSAYALDFLSRAQEKGYVVPEYFYRKGMQWLIDQVKNADNPQVQDLAPLAYAHWVLARTGQGRHEDARYLFDTWFAKIPSPLAQAQLAGALALLGDRSRAIKGLKAAMERANGDPASSWRNYGSRLRNLAGIIHIIAESGIKEVDPAPAWQELTRLFAQEKYLSTQEQAWLVMASLTLEPSSPLELDIAEQAPAQAKKEEKEQPEKKKPSLLTRIKAALSFGSSEPLEAEAPASPQDEEKEQPKPKTPKSTFFALQRDGNSLLSNRVTITNKGDKAVWLVTTVQGSPVKAPEPMENGFTIFREWYNTAGEPMPVDAIQQGELMVVTLQGEVKTGSDFQALLVDLLPAGFEIERPITERDTAFSWLKDQLTDNLYVDARDDRFVAAFDTKFLPKVNGNKKMSRFQSAYLVRAVTPGIYTLPPVEVEAMYRPEYRARSGVGTVIVSGAE</sequence>
<dbReference type="Gene3D" id="1.50.10.20">
    <property type="match status" value="1"/>
</dbReference>
<dbReference type="PANTHER" id="PTHR40094:SF1">
    <property type="entry name" value="UBIQUITIN DOMAIN-CONTAINING PROTEIN"/>
    <property type="match status" value="1"/>
</dbReference>
<reference evidence="4 5" key="1">
    <citation type="submission" date="2017-01" db="EMBL/GenBank/DDBJ databases">
        <title>The cable genome- insights into the physiology and evolution of filamentous bacteria capable of sulfide oxidation via long distance electron transfer.</title>
        <authorList>
            <person name="Schreiber L."/>
            <person name="Bjerg J.T."/>
            <person name="Boggild A."/>
            <person name="Van De Vossenberg J."/>
            <person name="Meysman F."/>
            <person name="Nielsen L.P."/>
            <person name="Schramm A."/>
            <person name="Kjeldsen K.U."/>
        </authorList>
    </citation>
    <scope>NUCLEOTIDE SEQUENCE [LARGE SCALE GENOMIC DNA]</scope>
    <source>
        <strain evidence="4">A5</strain>
    </source>
</reference>
<feature type="region of interest" description="Disordered" evidence="1">
    <location>
        <begin position="275"/>
        <end position="303"/>
    </location>
</feature>
<dbReference type="GO" id="GO:0005615">
    <property type="term" value="C:extracellular space"/>
    <property type="evidence" value="ECO:0007669"/>
    <property type="project" value="InterPro"/>
</dbReference>